<dbReference type="InterPro" id="IPR023249">
    <property type="entry name" value="FAM153"/>
</dbReference>
<dbReference type="RefSeq" id="XP_016864847.1">
    <property type="nucleotide sequence ID" value="XM_017009358.2"/>
</dbReference>
<dbReference type="UCSC" id="uc063khs.1">
    <property type="organism name" value="human"/>
</dbReference>
<dbReference type="ExpressionAtlas" id="A0A087WYN1">
    <property type="expression patterns" value="baseline and differential"/>
</dbReference>
<dbReference type="RefSeq" id="XP_005265946.1">
    <property type="nucleotide sequence ID" value="XM_005265889.4"/>
</dbReference>
<organism evidence="2 3">
    <name type="scientific">Homo sapiens</name>
    <name type="common">Human</name>
    <dbReference type="NCBI Taxonomy" id="9606"/>
    <lineage>
        <taxon>Eukaryota</taxon>
        <taxon>Metazoa</taxon>
        <taxon>Chordata</taxon>
        <taxon>Craniata</taxon>
        <taxon>Vertebrata</taxon>
        <taxon>Euteleostomi</taxon>
        <taxon>Mammalia</taxon>
        <taxon>Eutheria</taxon>
        <taxon>Euarchontoglires</taxon>
        <taxon>Primates</taxon>
        <taxon>Haplorrhini</taxon>
        <taxon>Catarrhini</taxon>
        <taxon>Hominidae</taxon>
        <taxon>Homo</taxon>
    </lineage>
</organism>
<feature type="compositionally biased region" description="Basic residues" evidence="1">
    <location>
        <begin position="360"/>
        <end position="374"/>
    </location>
</feature>
<reference evidence="2 3" key="1">
    <citation type="journal article" date="2001" name="Nature">
        <title>Initial sequencing and analysis of the human genome.</title>
        <authorList>
            <consortium name="International Human Genome Sequencing Consortium"/>
            <person name="Lander E.S."/>
            <person name="Linton L.M."/>
            <person name="Birren B."/>
            <person name="Nusbaum C."/>
            <person name="Zody M.C."/>
            <person name="Baldwin J."/>
            <person name="Devon K."/>
            <person name="Dewar K."/>
            <person name="Doyle M."/>
            <person name="FitzHugh W."/>
            <person name="Funke R."/>
            <person name="Gage D."/>
            <person name="Harris K."/>
            <person name="Heaford A."/>
            <person name="Howland J."/>
            <person name="Kann L."/>
            <person name="Lehoczky J."/>
            <person name="LeVine R."/>
            <person name="McEwan P."/>
            <person name="McKernan K."/>
            <person name="Meldrim J."/>
            <person name="Mesirov J.P."/>
            <person name="Miranda C."/>
            <person name="Morris W."/>
            <person name="Naylor J."/>
            <person name="Raymond C."/>
            <person name="Rosetti M."/>
            <person name="Santos R."/>
            <person name="Sheridan A."/>
            <person name="Sougnez C."/>
            <person name="Stange-Thomann N."/>
            <person name="Stojanovic N."/>
            <person name="Subramanian A."/>
            <person name="Wyman D."/>
            <person name="Rogers J."/>
            <person name="Sulston J."/>
            <person name="Ainscough R."/>
            <person name="Beck S."/>
            <person name="Bentley D."/>
            <person name="Burton J."/>
            <person name="Clee C."/>
            <person name="Carter N."/>
            <person name="Coulson A."/>
            <person name="Deadman R."/>
            <person name="Deloukas P."/>
            <person name="Dunham A."/>
            <person name="Dunham I."/>
            <person name="Durbin R."/>
            <person name="French L."/>
            <person name="Grafham D."/>
            <person name="Gregory S."/>
            <person name="Hubbard T."/>
            <person name="Humphray S."/>
            <person name="Hunt A."/>
            <person name="Jones M."/>
            <person name="Lloyd C."/>
            <person name="McMurray A."/>
            <person name="Matthews L."/>
            <person name="Mercer S."/>
            <person name="Milne S."/>
            <person name="Mullikin J.C."/>
            <person name="Mungall A."/>
            <person name="Plumb R."/>
            <person name="Ross M."/>
            <person name="Shownkeen R."/>
            <person name="Sims S."/>
            <person name="Waterston R.H."/>
            <person name="Wilson R.K."/>
            <person name="Hillier L.W."/>
            <person name="McPherson J.D."/>
            <person name="Marra M.A."/>
            <person name="Mardis E.R."/>
            <person name="Fulton L.A."/>
            <person name="Chinwalla A.T."/>
            <person name="Pepin K.H."/>
            <person name="Gish W.R."/>
            <person name="Chissoe S.L."/>
            <person name="Wendl M.C."/>
            <person name="Delehaunty K.D."/>
            <person name="Miner T.L."/>
            <person name="Delehaunty A."/>
            <person name="Kramer J.B."/>
            <person name="Cook L.L."/>
            <person name="Fulton R.S."/>
            <person name="Johnson D.L."/>
            <person name="Minx P.J."/>
            <person name="Clifton S.W."/>
            <person name="Hawkins T."/>
            <person name="Branscomb E."/>
            <person name="Predki P."/>
            <person name="Richardson P."/>
            <person name="Wenning S."/>
            <person name="Slezak T."/>
            <person name="Doggett N."/>
            <person name="Cheng J.F."/>
            <person name="Olsen A."/>
            <person name="Lucas S."/>
            <person name="Elkin C."/>
            <person name="Uberbacher E."/>
            <person name="Frazier M."/>
            <person name="Gibbs R.A."/>
            <person name="Muzny D.M."/>
            <person name="Scherer S.E."/>
            <person name="Bouck J.B."/>
            <person name="Sodergren E.J."/>
            <person name="Worley K.C."/>
            <person name="Rives C.M."/>
            <person name="Gorrell J.H."/>
            <person name="Metzker M.L."/>
            <person name="Naylor S.L."/>
            <person name="Kucherlapati R.S."/>
            <person name="Nelson D.L."/>
            <person name="Weinstock G.M."/>
            <person name="Sakaki Y."/>
            <person name="Fujiyama A."/>
            <person name="Hattori M."/>
            <person name="Yada T."/>
            <person name="Toyoda A."/>
            <person name="Itoh T."/>
            <person name="Kawagoe C."/>
            <person name="Watanabe H."/>
            <person name="Totoki Y."/>
            <person name="Taylor T."/>
            <person name="Weissenbach J."/>
            <person name="Heilig R."/>
            <person name="Saurin W."/>
            <person name="Artiguenave F."/>
            <person name="Brottier P."/>
            <person name="Bruls T."/>
            <person name="Pelletier E."/>
            <person name="Robert C."/>
            <person name="Wincker P."/>
            <person name="Smith D.R."/>
            <person name="Doucette-Stamm L."/>
            <person name="Rubenfield M."/>
            <person name="Weinstock K."/>
            <person name="Lee H.M."/>
            <person name="Dubois J."/>
            <person name="Rosenthal A."/>
            <person name="Platzer M."/>
            <person name="Nyakatura G."/>
            <person name="Taudien S."/>
            <person name="Rump A."/>
            <person name="Yang H."/>
            <person name="Yu J."/>
            <person name="Wang J."/>
            <person name="Huang G."/>
            <person name="Gu J."/>
            <person name="Hood L."/>
            <person name="Rowen L."/>
            <person name="Madan A."/>
            <person name="Qin S."/>
            <person name="Davis R.W."/>
            <person name="Federspiel N.A."/>
            <person name="Abola A.P."/>
            <person name="Proctor M.J."/>
            <person name="Myers R.M."/>
            <person name="Schmutz J."/>
            <person name="Dickson M."/>
            <person name="Grimwood J."/>
            <person name="Cox D.R."/>
            <person name="Olson M.V."/>
            <person name="Kaul R."/>
            <person name="Raymond C."/>
            <person name="Shimizu N."/>
            <person name="Kawasaki K."/>
            <person name="Minoshima S."/>
            <person name="Evans G.A."/>
            <person name="Athanasiou M."/>
            <person name="Schultz R."/>
            <person name="Roe B.A."/>
            <person name="Chen F."/>
            <person name="Pan H."/>
            <person name="Ramser J."/>
            <person name="Lehrach H."/>
            <person name="Reinhardt R."/>
            <person name="McCombie W.R."/>
            <person name="de la Bastide M."/>
            <person name="Dedhia N."/>
            <person name="Blocker H."/>
            <person name="Hornischer K."/>
            <person name="Nordsiek G."/>
            <person name="Agarwala R."/>
            <person name="Aravind L."/>
            <person name="Bailey J.A."/>
            <person name="Bateman A."/>
            <person name="Batzoglou S."/>
            <person name="Birney E."/>
            <person name="Bork P."/>
            <person name="Brown D.G."/>
            <person name="Burge C.B."/>
            <person name="Cerutti L."/>
            <person name="Chen H.C."/>
            <person name="Church D."/>
            <person name="Clamp M."/>
            <person name="Copley R.R."/>
            <person name="Doerks T."/>
            <person name="Eddy S.R."/>
            <person name="Eichler E.E."/>
            <person name="Furey T.S."/>
            <person name="Galagan J."/>
            <person name="Gilbert J.G."/>
            <person name="Harmon C."/>
            <person name="Hayashizaki Y."/>
            <person name="Haussler D."/>
            <person name="Hermjakob H."/>
            <person name="Hokamp K."/>
            <person name="Jang W."/>
            <person name="Johnson L.S."/>
            <person name="Jones T.A."/>
            <person name="Kasif S."/>
            <person name="Kaspryzk A."/>
            <person name="Kennedy S."/>
            <person name="Kent W.J."/>
            <person name="Kitts P."/>
            <person name="Koonin E.V."/>
            <person name="Korf I."/>
            <person name="Kulp D."/>
            <person name="Lancet D."/>
            <person name="Lowe T.M."/>
            <person name="McLysaght A."/>
            <person name="Mikkelsen T."/>
            <person name="Moran J.V."/>
            <person name="Mulder N."/>
            <person name="Pollara V.J."/>
            <person name="Ponting C.P."/>
            <person name="Schuler G."/>
            <person name="Schultz J."/>
            <person name="Slater G."/>
            <person name="Smit A.F."/>
            <person name="Stupka E."/>
            <person name="Szustakowski J."/>
            <person name="Thierry-Mieg D."/>
            <person name="Thierry-Mieg J."/>
            <person name="Wagner L."/>
            <person name="Wallis J."/>
            <person name="Wheeler R."/>
            <person name="Williams A."/>
            <person name="Wolf Y.I."/>
            <person name="Wolfe K.H."/>
            <person name="Yang S.P."/>
            <person name="Yeh R.F."/>
            <person name="Collins F."/>
            <person name="Guyer M.S."/>
            <person name="Peterson J."/>
            <person name="Felsenfeld A."/>
            <person name="Wetterstrand K.A."/>
            <person name="Patrinos A."/>
            <person name="Morgan M.J."/>
            <person name="de Jong P."/>
            <person name="Catanese J.J."/>
            <person name="Osoegawa K."/>
            <person name="Shizuya H."/>
            <person name="Choi S."/>
            <person name="Chen Y.J."/>
        </authorList>
    </citation>
    <scope>NUCLEOTIDE SEQUENCE [LARGE SCALE GENOMIC DNA]</scope>
</reference>
<reference evidence="2" key="4">
    <citation type="submission" date="2025-08" db="UniProtKB">
        <authorList>
            <consortium name="Ensembl"/>
        </authorList>
    </citation>
    <scope>IDENTIFICATION</scope>
</reference>
<dbReference type="BioGRID-ORCS" id="285596">
    <property type="hits" value="15 hits in 1046 CRISPR screens"/>
</dbReference>
<reference evidence="2 3" key="2">
    <citation type="journal article" date="2004" name="Nature">
        <title>The DNA sequence and comparative analysis of human chromosome 5.</title>
        <authorList>
            <person name="Schmutz J."/>
            <person name="Martin J."/>
            <person name="Terry A."/>
            <person name="Couronne O."/>
            <person name="Grimwood J."/>
            <person name="Lowry S."/>
            <person name="Gordon L.A."/>
            <person name="Scott D."/>
            <person name="Xie G."/>
            <person name="Huang W."/>
            <person name="Hellsten U."/>
            <person name="Tran-Gyamfi M."/>
            <person name="She X."/>
            <person name="Prabhakar S."/>
            <person name="Aerts A."/>
            <person name="Altherr M."/>
            <person name="Bajorek E."/>
            <person name="Black S."/>
            <person name="Branscomb E."/>
            <person name="Caoile C."/>
            <person name="Challacombe J.F."/>
            <person name="Chan Y.M."/>
            <person name="Denys M."/>
            <person name="Detter J.C."/>
            <person name="Escobar J."/>
            <person name="Flowers D."/>
            <person name="Fotopulos D."/>
            <person name="Glavina T."/>
            <person name="Gomez M."/>
            <person name="Gonzales E."/>
            <person name="Goodstein D."/>
            <person name="Grigoriev I."/>
            <person name="Groza M."/>
            <person name="Hammon N."/>
            <person name="Hawkins T."/>
            <person name="Haydu L."/>
            <person name="Israni S."/>
            <person name="Jett J."/>
            <person name="Kadner K."/>
            <person name="Kimball H."/>
            <person name="Kobayashi A."/>
            <person name="Lopez F."/>
            <person name="Lou Y."/>
            <person name="Martinez D."/>
            <person name="Medina C."/>
            <person name="Morgan J."/>
            <person name="Nandkeshwar R."/>
            <person name="Noonan J.P."/>
            <person name="Pitluck S."/>
            <person name="Pollard M."/>
            <person name="Predki P."/>
            <person name="Priest J."/>
            <person name="Ramirez L."/>
            <person name="Retterer J."/>
            <person name="Rodriguez A."/>
            <person name="Rogers S."/>
            <person name="Salamov A."/>
            <person name="Salazar A."/>
            <person name="Thayer N."/>
            <person name="Tice H."/>
            <person name="Tsai M."/>
            <person name="Ustaszewska A."/>
            <person name="Vo N."/>
            <person name="Wheeler J."/>
            <person name="Wu K."/>
            <person name="Yang J."/>
            <person name="Dickson M."/>
            <person name="Cheng J.F."/>
            <person name="Eichler E.E."/>
            <person name="Olsen A."/>
            <person name="Pennacchio L.A."/>
            <person name="Rokhsar D.S."/>
            <person name="Richardson P."/>
            <person name="Lucas S.M."/>
            <person name="Myers R.M."/>
            <person name="Rubin E.M."/>
        </authorList>
    </citation>
    <scope>NUCLEOTIDE SEQUENCE [LARGE SCALE GENOMIC DNA]</scope>
</reference>
<dbReference type="Proteomes" id="UP000005640">
    <property type="component" value="Chromosome 5"/>
</dbReference>
<dbReference type="Pfam" id="PF15722">
    <property type="entry name" value="FAM153"/>
    <property type="match status" value="3"/>
</dbReference>
<dbReference type="ChiTaRS" id="FAM153A">
    <property type="organism name" value="human"/>
</dbReference>
<feature type="compositionally biased region" description="Low complexity" evidence="1">
    <location>
        <begin position="336"/>
        <end position="345"/>
    </location>
</feature>
<evidence type="ECO:0000256" key="1">
    <source>
        <dbReference type="SAM" id="MobiDB-lite"/>
    </source>
</evidence>
<dbReference type="RefSeq" id="XP_016864846.1">
    <property type="nucleotide sequence ID" value="XM_017009357.2"/>
</dbReference>
<dbReference type="Antibodypedia" id="76796">
    <property type="antibodies" value="19 antibodies from 7 providers"/>
</dbReference>
<dbReference type="EMBL" id="AC140125">
    <property type="status" value="NOT_ANNOTATED_CDS"/>
    <property type="molecule type" value="Genomic_DNA"/>
</dbReference>
<evidence type="ECO:0000313" key="2">
    <source>
        <dbReference type="Ensembl" id="ENSP00000481950.1"/>
    </source>
</evidence>
<dbReference type="HGNC" id="HGNC:29940">
    <property type="gene designation" value="FAM153A"/>
</dbReference>
<dbReference type="GeneID" id="285596"/>
<dbReference type="GeneTree" id="ENSGT00940000166141"/>
<reference evidence="2" key="5">
    <citation type="submission" date="2025-09" db="UniProtKB">
        <authorList>
            <consortium name="Ensembl"/>
        </authorList>
    </citation>
    <scope>IDENTIFICATION</scope>
</reference>
<dbReference type="RefSeq" id="XP_016864849.1">
    <property type="nucleotide sequence ID" value="XM_017009360.2"/>
</dbReference>
<feature type="compositionally biased region" description="Basic and acidic residues" evidence="1">
    <location>
        <begin position="347"/>
        <end position="359"/>
    </location>
</feature>
<dbReference type="PANTHER" id="PTHR40712">
    <property type="entry name" value="FAMILY WITH SEQUENCE SIMILARITY 153 MEMBER C-RELATED"/>
    <property type="match status" value="1"/>
</dbReference>
<dbReference type="RefSeq" id="NP_001381268.1">
    <property type="nucleotide sequence ID" value="NM_001394339.1"/>
</dbReference>
<feature type="region of interest" description="Disordered" evidence="1">
    <location>
        <begin position="185"/>
        <end position="213"/>
    </location>
</feature>
<dbReference type="CTD" id="285596"/>
<protein>
    <submittedName>
        <fullName evidence="2">Family with sequence similarity 153 member A</fullName>
    </submittedName>
</protein>
<dbReference type="DNASU" id="285596"/>
<dbReference type="Ensembl" id="ENST00000614127.5">
    <property type="protein sequence ID" value="ENSP00000481950.1"/>
    <property type="gene ID" value="ENSG00000170074.21"/>
</dbReference>
<dbReference type="AlphaFoldDB" id="A0A087WYN1"/>
<dbReference type="Ensembl" id="ENST00000614127.5">
    <property type="protein sequence ID" value="ENSP00000481950.1"/>
    <property type="gene ID" value="ENSG00000170074.22"/>
</dbReference>
<gene>
    <name evidence="2" type="primary">FAM153A</name>
</gene>
<dbReference type="RefSeq" id="XP_016864841.1">
    <property type="nucleotide sequence ID" value="XM_017009352.2"/>
</dbReference>
<dbReference type="RefSeq" id="XP_016864845.1">
    <property type="nucleotide sequence ID" value="XM_017009356.2"/>
</dbReference>
<dbReference type="MassIVE" id="A0A087WYN1"/>
<dbReference type="RefSeq" id="XP_016864844.1">
    <property type="nucleotide sequence ID" value="XM_017009355.2"/>
</dbReference>
<dbReference type="RefSeq" id="XP_016864850.1">
    <property type="nucleotide sequence ID" value="XM_017009361.2"/>
</dbReference>
<dbReference type="OpenTargets" id="ENSG00000170074"/>
<name>A0A087WYN1_HUMAN</name>
<keyword evidence="3" id="KW-1185">Reference proteome</keyword>
<dbReference type="PANTHER" id="PTHR40712:SF2">
    <property type="entry name" value="PROTEIN FAM153A-RELATED"/>
    <property type="match status" value="1"/>
</dbReference>
<proteinExistence type="predicted"/>
<feature type="region of interest" description="Disordered" evidence="1">
    <location>
        <begin position="327"/>
        <end position="374"/>
    </location>
</feature>
<feature type="region of interest" description="Disordered" evidence="1">
    <location>
        <begin position="233"/>
        <end position="260"/>
    </location>
</feature>
<dbReference type="PRINTS" id="PR02041">
    <property type="entry name" value="PROTEINF153"/>
</dbReference>
<sequence>MGCVYSCCLEVCCGEDEIVYPRMPGESTVCHREREKPITYHWYHWHPGHIYPRIASMEDYDEDLVQEASSEDVLGVHMVDKDTERDIEMKRQLRRLRELHLYSTWKKYQEAMKTSLGVPQCERDEGSLGKPLCPPEILSETLPGSVKKRVCFPSEDHLEEFIAEHLPEASNQSLLTVAHADAGTQTNGDLEDLEEHGPGQTVSEEATEVHTMEGDPDTLAEFLIRDVLQELSSYNGEEEDPEEVKTSLGVPQRGDLEDLEEHVPGQTVSEEATGVHMMQVDPATLAKSDLEDLEEHVPEQTVSEEATGVHMMQVDPATLAKQLEDSTITGSHQQMSASPSSAPAEEATEKTKVEEEVKTRKPKKKTRKPSKKSRWNVLKCWDIFNIF</sequence>
<reference evidence="2 3" key="3">
    <citation type="journal article" date="2004" name="Nature">
        <title>Finishing the euchromatic sequence of the human genome.</title>
        <authorList>
            <consortium name="International Human Genome Sequencing Consortium"/>
        </authorList>
    </citation>
    <scope>NUCLEOTIDE SEQUENCE [LARGE SCALE GENOMIC DNA]</scope>
</reference>
<evidence type="ECO:0000313" key="3">
    <source>
        <dbReference type="Proteomes" id="UP000005640"/>
    </source>
</evidence>
<dbReference type="RefSeq" id="XP_016864843.1">
    <property type="nucleotide sequence ID" value="XM_017009354.2"/>
</dbReference>
<dbReference type="Bgee" id="ENSG00000170074">
    <property type="expression patterns" value="Expressed in right testis and 98 other cell types or tissues"/>
</dbReference>
<dbReference type="RefSeq" id="XP_016864848.1">
    <property type="nucleotide sequence ID" value="XM_017009359.2"/>
</dbReference>
<accession>A0A087WYN1</accession>
<dbReference type="VEuPathDB" id="HostDB:ENSG00000170074"/>
<dbReference type="EMBL" id="AC138819">
    <property type="status" value="NOT_ANNOTATED_CDS"/>
    <property type="molecule type" value="Genomic_DNA"/>
</dbReference>